<dbReference type="Gene3D" id="1.20.1250.20">
    <property type="entry name" value="MFS general substrate transporter like domains"/>
    <property type="match status" value="1"/>
</dbReference>
<feature type="transmembrane region" description="Helical" evidence="8">
    <location>
        <begin position="277"/>
        <end position="298"/>
    </location>
</feature>
<keyword evidence="11" id="KW-1185">Reference proteome</keyword>
<feature type="transmembrane region" description="Helical" evidence="8">
    <location>
        <begin position="414"/>
        <end position="432"/>
    </location>
</feature>
<feature type="transmembrane region" description="Helical" evidence="8">
    <location>
        <begin position="58"/>
        <end position="77"/>
    </location>
</feature>
<keyword evidence="5 8" id="KW-0812">Transmembrane</keyword>
<feature type="transmembrane region" description="Helical" evidence="8">
    <location>
        <begin position="147"/>
        <end position="165"/>
    </location>
</feature>
<sequence length="521" mass="54236">MTATHTGTGSPVDHDSSSAHLPLVFTALILSMLMSSLGQMIFSTALPTIVGELHGVNHMTWVITAYLLGQTIALPIFGRIGDQVGRKKLFLGAVATFMAGAAIGGLAQSMGMLIVSRAVQGVAAGGMMVLSQAITADVVPARQRGKYMGIMGAAFAMASVLGPVLGGWFTDGPGWRWGLWLNIPLGVITLLGIMLLLKLPDRATGGTTDVLGMVTMAIATASLILTVTWGGHDFAWNSPVIMGLMGLTAVAGAVFILTETHADNPVIPLSLFANRNFALTTLAGLMIGVFLFGCLAYMPTYLQMVHSLSPTQAGFMLIPMMLTMTVVSIGTGLTVTRTGRYRWYPVAGLLVICGSLFLLSRLSADTTLAKVGAALAVLGVGLGLSFQILVLIVQNSFPITMVGTATAANNFVRQIGASIGTALVGGLFVGNLHNNLADRLPAALTSMGPEGQVWAGKLTGSASGSFTPSLVDSLPAVLNHAVIASYNDALAPIFAILSPVALVTALVLLFVREEKLKDTIE</sequence>
<dbReference type="PROSITE" id="PS50850">
    <property type="entry name" value="MFS"/>
    <property type="match status" value="1"/>
</dbReference>
<keyword evidence="4" id="KW-1003">Cell membrane</keyword>
<feature type="transmembrane region" description="Helical" evidence="8">
    <location>
        <begin position="209"/>
        <end position="230"/>
    </location>
</feature>
<protein>
    <submittedName>
        <fullName evidence="10">MFS transporter</fullName>
    </submittedName>
</protein>
<feature type="transmembrane region" description="Helical" evidence="8">
    <location>
        <begin position="341"/>
        <end position="359"/>
    </location>
</feature>
<dbReference type="GO" id="GO:0022857">
    <property type="term" value="F:transmembrane transporter activity"/>
    <property type="evidence" value="ECO:0007669"/>
    <property type="project" value="InterPro"/>
</dbReference>
<feature type="transmembrane region" description="Helical" evidence="8">
    <location>
        <begin position="21"/>
        <end position="46"/>
    </location>
</feature>
<gene>
    <name evidence="10" type="ORF">JZY06_09290</name>
</gene>
<keyword evidence="7 8" id="KW-0472">Membrane</keyword>
<dbReference type="PANTHER" id="PTHR23501:SF197">
    <property type="entry name" value="COMD"/>
    <property type="match status" value="1"/>
</dbReference>
<feature type="transmembrane region" description="Helical" evidence="8">
    <location>
        <begin position="371"/>
        <end position="393"/>
    </location>
</feature>
<evidence type="ECO:0000256" key="3">
    <source>
        <dbReference type="ARBA" id="ARBA00022448"/>
    </source>
</evidence>
<evidence type="ECO:0000313" key="11">
    <source>
        <dbReference type="Proteomes" id="UP000664332"/>
    </source>
</evidence>
<comment type="caution">
    <text evidence="10">The sequence shown here is derived from an EMBL/GenBank/DDBJ whole genome shotgun (WGS) entry which is preliminary data.</text>
</comment>
<dbReference type="PANTHER" id="PTHR23501">
    <property type="entry name" value="MAJOR FACILITATOR SUPERFAMILY"/>
    <property type="match status" value="1"/>
</dbReference>
<evidence type="ECO:0000259" key="9">
    <source>
        <dbReference type="PROSITE" id="PS50850"/>
    </source>
</evidence>
<dbReference type="NCBIfam" id="TIGR00711">
    <property type="entry name" value="efflux_EmrB"/>
    <property type="match status" value="1"/>
</dbReference>
<dbReference type="FunFam" id="1.20.1720.10:FF:000004">
    <property type="entry name" value="EmrB/QacA family drug resistance transporter"/>
    <property type="match status" value="1"/>
</dbReference>
<evidence type="ECO:0000313" key="10">
    <source>
        <dbReference type="EMBL" id="MBN9644799.1"/>
    </source>
</evidence>
<proteinExistence type="inferred from homology"/>
<dbReference type="InterPro" id="IPR020846">
    <property type="entry name" value="MFS_dom"/>
</dbReference>
<dbReference type="CDD" id="cd17502">
    <property type="entry name" value="MFS_Azr1_MDR_like"/>
    <property type="match status" value="1"/>
</dbReference>
<feature type="transmembrane region" description="Helical" evidence="8">
    <location>
        <begin position="313"/>
        <end position="334"/>
    </location>
</feature>
<feature type="transmembrane region" description="Helical" evidence="8">
    <location>
        <begin position="89"/>
        <end position="108"/>
    </location>
</feature>
<dbReference type="EMBL" id="JAFLEQ010000016">
    <property type="protein sequence ID" value="MBN9644799.1"/>
    <property type="molecule type" value="Genomic_DNA"/>
</dbReference>
<dbReference type="AlphaFoldDB" id="A0A939E0P4"/>
<keyword evidence="3" id="KW-0813">Transport</keyword>
<comment type="subcellular location">
    <subcellularLocation>
        <location evidence="1">Cell membrane</location>
        <topology evidence="1">Multi-pass membrane protein</topology>
    </subcellularLocation>
</comment>
<dbReference type="InterPro" id="IPR004638">
    <property type="entry name" value="EmrB-like"/>
</dbReference>
<evidence type="ECO:0000256" key="8">
    <source>
        <dbReference type="SAM" id="Phobius"/>
    </source>
</evidence>
<feature type="transmembrane region" description="Helical" evidence="8">
    <location>
        <begin position="489"/>
        <end position="511"/>
    </location>
</feature>
<feature type="domain" description="Major facilitator superfamily (MFS) profile" evidence="9">
    <location>
        <begin position="24"/>
        <end position="516"/>
    </location>
</feature>
<name>A0A939E0P4_9CORY</name>
<dbReference type="RefSeq" id="WP_207279268.1">
    <property type="nucleotide sequence ID" value="NZ_JAFLEQ010000016.1"/>
</dbReference>
<evidence type="ECO:0000256" key="4">
    <source>
        <dbReference type="ARBA" id="ARBA00022475"/>
    </source>
</evidence>
<dbReference type="Pfam" id="PF07690">
    <property type="entry name" value="MFS_1"/>
    <property type="match status" value="1"/>
</dbReference>
<feature type="transmembrane region" description="Helical" evidence="8">
    <location>
        <begin position="114"/>
        <end position="135"/>
    </location>
</feature>
<organism evidence="10 11">
    <name type="scientific">Corynebacterium mendelii</name>
    <dbReference type="NCBI Taxonomy" id="2765362"/>
    <lineage>
        <taxon>Bacteria</taxon>
        <taxon>Bacillati</taxon>
        <taxon>Actinomycetota</taxon>
        <taxon>Actinomycetes</taxon>
        <taxon>Mycobacteriales</taxon>
        <taxon>Corynebacteriaceae</taxon>
        <taxon>Corynebacterium</taxon>
    </lineage>
</organism>
<comment type="similarity">
    <text evidence="2">Belongs to the major facilitator superfamily. TCR/Tet family.</text>
</comment>
<evidence type="ECO:0000256" key="7">
    <source>
        <dbReference type="ARBA" id="ARBA00023136"/>
    </source>
</evidence>
<keyword evidence="6 8" id="KW-1133">Transmembrane helix</keyword>
<dbReference type="PRINTS" id="PR01036">
    <property type="entry name" value="TCRTETB"/>
</dbReference>
<feature type="transmembrane region" description="Helical" evidence="8">
    <location>
        <begin position="236"/>
        <end position="257"/>
    </location>
</feature>
<accession>A0A939E0P4</accession>
<evidence type="ECO:0000256" key="2">
    <source>
        <dbReference type="ARBA" id="ARBA00007520"/>
    </source>
</evidence>
<dbReference type="GO" id="GO:0005886">
    <property type="term" value="C:plasma membrane"/>
    <property type="evidence" value="ECO:0007669"/>
    <property type="project" value="UniProtKB-SubCell"/>
</dbReference>
<feature type="transmembrane region" description="Helical" evidence="8">
    <location>
        <begin position="177"/>
        <end position="197"/>
    </location>
</feature>
<dbReference type="Gene3D" id="1.20.1720.10">
    <property type="entry name" value="Multidrug resistance protein D"/>
    <property type="match status" value="1"/>
</dbReference>
<dbReference type="InterPro" id="IPR036259">
    <property type="entry name" value="MFS_trans_sf"/>
</dbReference>
<dbReference type="Proteomes" id="UP000664332">
    <property type="component" value="Unassembled WGS sequence"/>
</dbReference>
<evidence type="ECO:0000256" key="1">
    <source>
        <dbReference type="ARBA" id="ARBA00004651"/>
    </source>
</evidence>
<evidence type="ECO:0000256" key="6">
    <source>
        <dbReference type="ARBA" id="ARBA00022989"/>
    </source>
</evidence>
<evidence type="ECO:0000256" key="5">
    <source>
        <dbReference type="ARBA" id="ARBA00022692"/>
    </source>
</evidence>
<reference evidence="10" key="1">
    <citation type="submission" date="2021-03" db="EMBL/GenBank/DDBJ databases">
        <authorList>
            <person name="Sun Q."/>
        </authorList>
    </citation>
    <scope>NUCLEOTIDE SEQUENCE</scope>
    <source>
        <strain evidence="10">CCM 8862</strain>
    </source>
</reference>
<dbReference type="InterPro" id="IPR011701">
    <property type="entry name" value="MFS"/>
</dbReference>
<dbReference type="SUPFAM" id="SSF103473">
    <property type="entry name" value="MFS general substrate transporter"/>
    <property type="match status" value="1"/>
</dbReference>